<name>A0ABV3UFQ9_9GAMM</name>
<accession>A0ABV3UFQ9</accession>
<keyword evidence="1" id="KW-0472">Membrane</keyword>
<sequence length="160" mass="17934">MDADLISYESMLVARDSANWAFWGMVAAVASAIATITTTIIAGVAALIAYKTMNSWKAQARQLQLVAAKRAIFRYRTKVEGFLLSKDINNRETFTKEMRDLLADIFHEMILAGFGSSGCPQGRLFEKLFEEHELYVSNEAKLKDVFDSVIKLQESIEVSL</sequence>
<proteinExistence type="predicted"/>
<evidence type="ECO:0000313" key="3">
    <source>
        <dbReference type="Proteomes" id="UP001558101"/>
    </source>
</evidence>
<keyword evidence="1" id="KW-0812">Transmembrane</keyword>
<evidence type="ECO:0000313" key="2">
    <source>
        <dbReference type="EMBL" id="MEX3171643.1"/>
    </source>
</evidence>
<dbReference type="EMBL" id="JBFQXQ010000001">
    <property type="protein sequence ID" value="MEX3171643.1"/>
    <property type="molecule type" value="Genomic_DNA"/>
</dbReference>
<dbReference type="RefSeq" id="WP_368453297.1">
    <property type="nucleotide sequence ID" value="NZ_JBFQXQ010000001.1"/>
</dbReference>
<evidence type="ECO:0000256" key="1">
    <source>
        <dbReference type="SAM" id="Phobius"/>
    </source>
</evidence>
<dbReference type="Proteomes" id="UP001558101">
    <property type="component" value="Unassembled WGS sequence"/>
</dbReference>
<keyword evidence="3" id="KW-1185">Reference proteome</keyword>
<feature type="transmembrane region" description="Helical" evidence="1">
    <location>
        <begin position="20"/>
        <end position="50"/>
    </location>
</feature>
<reference evidence="2 3" key="1">
    <citation type="submission" date="2024-07" db="EMBL/GenBank/DDBJ databases">
        <title>Genomes of novel Serratia strains from suburban soil.</title>
        <authorList>
            <person name="Markert E.X."/>
            <person name="Severe K."/>
            <person name="Severe L."/>
            <person name="Twing K.I."/>
            <person name="Ward L.M."/>
        </authorList>
    </citation>
    <scope>NUCLEOTIDE SEQUENCE [LARGE SCALE GENOMIC DNA]</scope>
    <source>
        <strain evidence="2 3">3C-UT</strain>
    </source>
</reference>
<protein>
    <submittedName>
        <fullName evidence="2">Uncharacterized protein</fullName>
    </submittedName>
</protein>
<organism evidence="2 3">
    <name type="scientific">Serratia quinivorans</name>
    <dbReference type="NCBI Taxonomy" id="137545"/>
    <lineage>
        <taxon>Bacteria</taxon>
        <taxon>Pseudomonadati</taxon>
        <taxon>Pseudomonadota</taxon>
        <taxon>Gammaproteobacteria</taxon>
        <taxon>Enterobacterales</taxon>
        <taxon>Yersiniaceae</taxon>
        <taxon>Serratia</taxon>
    </lineage>
</organism>
<gene>
    <name evidence="2" type="ORF">AB4M04_06065</name>
</gene>
<comment type="caution">
    <text evidence="2">The sequence shown here is derived from an EMBL/GenBank/DDBJ whole genome shotgun (WGS) entry which is preliminary data.</text>
</comment>
<keyword evidence="1" id="KW-1133">Transmembrane helix</keyword>